<gene>
    <name evidence="1" type="ORF">GCM10011398_18670</name>
</gene>
<dbReference type="EMBL" id="BMFR01000006">
    <property type="protein sequence ID" value="GGG74285.1"/>
    <property type="molecule type" value="Genomic_DNA"/>
</dbReference>
<dbReference type="Proteomes" id="UP000622860">
    <property type="component" value="Unassembled WGS sequence"/>
</dbReference>
<name>A0A917M445_9BACI</name>
<evidence type="ECO:0000313" key="2">
    <source>
        <dbReference type="Proteomes" id="UP000622860"/>
    </source>
</evidence>
<accession>A0A917M445</accession>
<sequence length="103" mass="11788">MKKLKKLIVIALILGVFTSGYIVGKAVTNNHSREIRVGFDNHKGQIDFAKVITDSENQEVIDNFMMIYLNKKQNYNLKVDFDNPDVHIFIDSPKQFTTSGRVL</sequence>
<comment type="caution">
    <text evidence="1">The sequence shown here is derived from an EMBL/GenBank/DDBJ whole genome shotgun (WGS) entry which is preliminary data.</text>
</comment>
<organism evidence="1 2">
    <name type="scientific">Virgibacillus oceani</name>
    <dbReference type="NCBI Taxonomy" id="1479511"/>
    <lineage>
        <taxon>Bacteria</taxon>
        <taxon>Bacillati</taxon>
        <taxon>Bacillota</taxon>
        <taxon>Bacilli</taxon>
        <taxon>Bacillales</taxon>
        <taxon>Bacillaceae</taxon>
        <taxon>Virgibacillus</taxon>
    </lineage>
</organism>
<reference evidence="1" key="2">
    <citation type="submission" date="2020-09" db="EMBL/GenBank/DDBJ databases">
        <authorList>
            <person name="Sun Q."/>
            <person name="Zhou Y."/>
        </authorList>
    </citation>
    <scope>NUCLEOTIDE SEQUENCE</scope>
    <source>
        <strain evidence="1">CGMCC 1.12754</strain>
    </source>
</reference>
<protein>
    <submittedName>
        <fullName evidence="1">Uncharacterized protein</fullName>
    </submittedName>
</protein>
<reference evidence="1" key="1">
    <citation type="journal article" date="2014" name="Int. J. Syst. Evol. Microbiol.">
        <title>Complete genome sequence of Corynebacterium casei LMG S-19264T (=DSM 44701T), isolated from a smear-ripened cheese.</title>
        <authorList>
            <consortium name="US DOE Joint Genome Institute (JGI-PGF)"/>
            <person name="Walter F."/>
            <person name="Albersmeier A."/>
            <person name="Kalinowski J."/>
            <person name="Ruckert C."/>
        </authorList>
    </citation>
    <scope>NUCLEOTIDE SEQUENCE</scope>
    <source>
        <strain evidence="1">CGMCC 1.12754</strain>
    </source>
</reference>
<dbReference type="RefSeq" id="WP_188455121.1">
    <property type="nucleotide sequence ID" value="NZ_BMFR01000006.1"/>
</dbReference>
<evidence type="ECO:0000313" key="1">
    <source>
        <dbReference type="EMBL" id="GGG74285.1"/>
    </source>
</evidence>
<dbReference type="AlphaFoldDB" id="A0A917M445"/>
<keyword evidence="2" id="KW-1185">Reference proteome</keyword>
<proteinExistence type="predicted"/>